<dbReference type="CDD" id="cd00371">
    <property type="entry name" value="HMA"/>
    <property type="match status" value="1"/>
</dbReference>
<feature type="domain" description="HMA" evidence="2">
    <location>
        <begin position="21"/>
        <end position="88"/>
    </location>
</feature>
<dbReference type="InterPro" id="IPR036163">
    <property type="entry name" value="HMA_dom_sf"/>
</dbReference>
<dbReference type="EMBL" id="JBHSDC010000003">
    <property type="protein sequence ID" value="MFC4231328.1"/>
    <property type="molecule type" value="Genomic_DNA"/>
</dbReference>
<feature type="signal peptide" evidence="1">
    <location>
        <begin position="1"/>
        <end position="18"/>
    </location>
</feature>
<feature type="chain" id="PRO_5045691794" evidence="1">
    <location>
        <begin position="19"/>
        <end position="180"/>
    </location>
</feature>
<dbReference type="Pfam" id="PF00403">
    <property type="entry name" value="HMA"/>
    <property type="match status" value="1"/>
</dbReference>
<reference evidence="4" key="1">
    <citation type="journal article" date="2019" name="Int. J. Syst. Evol. Microbiol.">
        <title>The Global Catalogue of Microorganisms (GCM) 10K type strain sequencing project: providing services to taxonomists for standard genome sequencing and annotation.</title>
        <authorList>
            <consortium name="The Broad Institute Genomics Platform"/>
            <consortium name="The Broad Institute Genome Sequencing Center for Infectious Disease"/>
            <person name="Wu L."/>
            <person name="Ma J."/>
        </authorList>
    </citation>
    <scope>NUCLEOTIDE SEQUENCE [LARGE SCALE GENOMIC DNA]</scope>
    <source>
        <strain evidence="4">CECT 8010</strain>
    </source>
</reference>
<protein>
    <submittedName>
        <fullName evidence="3">Heavy-metal-associated domain-containing protein</fullName>
    </submittedName>
</protein>
<proteinExistence type="predicted"/>
<comment type="caution">
    <text evidence="3">The sequence shown here is derived from an EMBL/GenBank/DDBJ whole genome shotgun (WGS) entry which is preliminary data.</text>
</comment>
<evidence type="ECO:0000313" key="3">
    <source>
        <dbReference type="EMBL" id="MFC4231328.1"/>
    </source>
</evidence>
<name>A0ABV8PT82_9BACT</name>
<evidence type="ECO:0000256" key="1">
    <source>
        <dbReference type="SAM" id="SignalP"/>
    </source>
</evidence>
<dbReference type="Gene3D" id="3.30.70.100">
    <property type="match status" value="1"/>
</dbReference>
<organism evidence="3 4">
    <name type="scientific">Parasediminibacterium paludis</name>
    <dbReference type="NCBI Taxonomy" id="908966"/>
    <lineage>
        <taxon>Bacteria</taxon>
        <taxon>Pseudomonadati</taxon>
        <taxon>Bacteroidota</taxon>
        <taxon>Chitinophagia</taxon>
        <taxon>Chitinophagales</taxon>
        <taxon>Chitinophagaceae</taxon>
        <taxon>Parasediminibacterium</taxon>
    </lineage>
</organism>
<accession>A0ABV8PT82</accession>
<sequence length="180" mass="19733">MKYILFACALLYTISTQAQFKQAYLQASGLTCSMCSKAIYKALSAVPFVEKVDSDIKNSAYNIAFKNNMSVDFDALKNAVTGAGFSVAKLTVTANFDNVKVQNDAHVIIQGKTLHFLNVPNQTLNGNKTLTVVDKNFATAKEYKKFGQYTAMKCYQTGTMESCCAKKDGAIGTRVYHVTI</sequence>
<dbReference type="SUPFAM" id="SSF55008">
    <property type="entry name" value="HMA, heavy metal-associated domain"/>
    <property type="match status" value="1"/>
</dbReference>
<gene>
    <name evidence="3" type="ORF">ACFOW1_05465</name>
</gene>
<evidence type="ECO:0000313" key="4">
    <source>
        <dbReference type="Proteomes" id="UP001595906"/>
    </source>
</evidence>
<dbReference type="InterPro" id="IPR006121">
    <property type="entry name" value="HMA_dom"/>
</dbReference>
<dbReference type="RefSeq" id="WP_379012731.1">
    <property type="nucleotide sequence ID" value="NZ_JBHSDC010000003.1"/>
</dbReference>
<keyword evidence="4" id="KW-1185">Reference proteome</keyword>
<evidence type="ECO:0000259" key="2">
    <source>
        <dbReference type="PROSITE" id="PS50846"/>
    </source>
</evidence>
<dbReference type="Proteomes" id="UP001595906">
    <property type="component" value="Unassembled WGS sequence"/>
</dbReference>
<dbReference type="PROSITE" id="PS50846">
    <property type="entry name" value="HMA_2"/>
    <property type="match status" value="1"/>
</dbReference>
<keyword evidence="1" id="KW-0732">Signal</keyword>